<proteinExistence type="predicted"/>
<feature type="compositionally biased region" description="Low complexity" evidence="1">
    <location>
        <begin position="124"/>
        <end position="138"/>
    </location>
</feature>
<evidence type="ECO:0000256" key="1">
    <source>
        <dbReference type="SAM" id="MobiDB-lite"/>
    </source>
</evidence>
<accession>A0A3L6PP79</accession>
<protein>
    <submittedName>
        <fullName evidence="2">Uncharacterized protein</fullName>
    </submittedName>
</protein>
<evidence type="ECO:0000313" key="3">
    <source>
        <dbReference type="Proteomes" id="UP000275267"/>
    </source>
</evidence>
<evidence type="ECO:0000313" key="2">
    <source>
        <dbReference type="EMBL" id="RLM59119.1"/>
    </source>
</evidence>
<dbReference type="AlphaFoldDB" id="A0A3L6PP79"/>
<comment type="caution">
    <text evidence="2">The sequence shown here is derived from an EMBL/GenBank/DDBJ whole genome shotgun (WGS) entry which is preliminary data.</text>
</comment>
<reference evidence="3" key="1">
    <citation type="journal article" date="2019" name="Nat. Commun.">
        <title>The genome of broomcorn millet.</title>
        <authorList>
            <person name="Zou C."/>
            <person name="Miki D."/>
            <person name="Li D."/>
            <person name="Tang Q."/>
            <person name="Xiao L."/>
            <person name="Rajput S."/>
            <person name="Deng P."/>
            <person name="Jia W."/>
            <person name="Huang R."/>
            <person name="Zhang M."/>
            <person name="Sun Y."/>
            <person name="Hu J."/>
            <person name="Fu X."/>
            <person name="Schnable P.S."/>
            <person name="Li F."/>
            <person name="Zhang H."/>
            <person name="Feng B."/>
            <person name="Zhu X."/>
            <person name="Liu R."/>
            <person name="Schnable J.C."/>
            <person name="Zhu J.-K."/>
            <person name="Zhang H."/>
        </authorList>
    </citation>
    <scope>NUCLEOTIDE SEQUENCE [LARGE SCALE GENOMIC DNA]</scope>
</reference>
<dbReference type="EMBL" id="PQIB02000017">
    <property type="protein sequence ID" value="RLM59119.1"/>
    <property type="molecule type" value="Genomic_DNA"/>
</dbReference>
<feature type="region of interest" description="Disordered" evidence="1">
    <location>
        <begin position="124"/>
        <end position="144"/>
    </location>
</feature>
<name>A0A3L6PP79_PANMI</name>
<keyword evidence="3" id="KW-1185">Reference proteome</keyword>
<organism evidence="2 3">
    <name type="scientific">Panicum miliaceum</name>
    <name type="common">Proso millet</name>
    <name type="synonym">Broomcorn millet</name>
    <dbReference type="NCBI Taxonomy" id="4540"/>
    <lineage>
        <taxon>Eukaryota</taxon>
        <taxon>Viridiplantae</taxon>
        <taxon>Streptophyta</taxon>
        <taxon>Embryophyta</taxon>
        <taxon>Tracheophyta</taxon>
        <taxon>Spermatophyta</taxon>
        <taxon>Magnoliopsida</taxon>
        <taxon>Liliopsida</taxon>
        <taxon>Poales</taxon>
        <taxon>Poaceae</taxon>
        <taxon>PACMAD clade</taxon>
        <taxon>Panicoideae</taxon>
        <taxon>Panicodae</taxon>
        <taxon>Paniceae</taxon>
        <taxon>Panicinae</taxon>
        <taxon>Panicum</taxon>
        <taxon>Panicum sect. Panicum</taxon>
    </lineage>
</organism>
<sequence length="144" mass="15237">MLVLIHSSTSAAVAAHFGSPPHCFCTVGFFSRSPGHVDQYKSSTNQPCQSNSSSFLFPCFSKGTQHRSITSPLMSCDDRDRFVSGGAWQLDRSLRLSTCGAIKGRVAWLGLASQFASPNLQTFSSSPPSSSSHLTPSPAAVAAP</sequence>
<dbReference type="Proteomes" id="UP000275267">
    <property type="component" value="Unassembled WGS sequence"/>
</dbReference>
<gene>
    <name evidence="2" type="ORF">C2845_PM18G07990</name>
</gene>